<feature type="compositionally biased region" description="Acidic residues" evidence="9">
    <location>
        <begin position="58"/>
        <end position="69"/>
    </location>
</feature>
<evidence type="ECO:0000256" key="8">
    <source>
        <dbReference type="RuleBase" id="RU000682"/>
    </source>
</evidence>
<keyword evidence="12" id="KW-1185">Reference proteome</keyword>
<keyword evidence="6 7" id="KW-0539">Nucleus</keyword>
<dbReference type="Proteomes" id="UP000440578">
    <property type="component" value="Unassembled WGS sequence"/>
</dbReference>
<sequence length="511" mass="56732">MLTAGDGLGLDCGDWLADPGLVQEKLDSLEQELGDLDQELGSKDRLERLEEQLRSLECAEEAAEEESGAEPDCSPDNLDVSDSSQQDFEAQACSRQQEQDKPRCSQETLNKPSCCHQQGLEKPGCSQKKLDKPSCSHQAKSRHQVTPTDRLAGRQAGPAAPVKHQSPVITIWLDESSSEDENEGTASPDRTHSAAVKARLFVPTTDPAGGQPGSQPGQLGSQGHQPPALVDPRDPDQTETDEKHRTLLAHYLSRCCREQVDCLLMVALQRQDFRRLEAILAHSPQKEGAAASQTIHRARVHAAFQRGDFKQVYQVLESQQFDAKYHTELQHLWYQSRYAEQRRLRNKPLGAVDHYRIRKKFPLPRTIWDGEELVYCFKERDRKMLREFYTVNRYPTPGEKRELAQRTKLSTTQVSNWFKNRRQRDKTQSREHPIGATPIKSEPSLFGPFERTGGEPQANFPVWGYVPPPAGPPPACSLGAAAAAAAAAAAHGLDYAALGRPGGISSNLLNG</sequence>
<dbReference type="InterPro" id="IPR031701">
    <property type="entry name" value="SIX1_SD"/>
</dbReference>
<keyword evidence="4 7" id="KW-0238">DNA-binding</keyword>
<evidence type="ECO:0000256" key="2">
    <source>
        <dbReference type="ARBA" id="ARBA00008161"/>
    </source>
</evidence>
<evidence type="ECO:0000313" key="11">
    <source>
        <dbReference type="EMBL" id="KAF0305327.1"/>
    </source>
</evidence>
<evidence type="ECO:0000259" key="10">
    <source>
        <dbReference type="PROSITE" id="PS50071"/>
    </source>
</evidence>
<comment type="similarity">
    <text evidence="2">Belongs to the SIX/Sine oculis homeobox family.</text>
</comment>
<dbReference type="EMBL" id="VIIS01000763">
    <property type="protein sequence ID" value="KAF0305327.1"/>
    <property type="molecule type" value="Genomic_DNA"/>
</dbReference>
<dbReference type="GO" id="GO:0005667">
    <property type="term" value="C:transcription regulator complex"/>
    <property type="evidence" value="ECO:0007669"/>
    <property type="project" value="TreeGrafter"/>
</dbReference>
<evidence type="ECO:0000256" key="6">
    <source>
        <dbReference type="ARBA" id="ARBA00023242"/>
    </source>
</evidence>
<dbReference type="PANTHER" id="PTHR10390">
    <property type="entry name" value="HOMEOBOX PROTEIN SIX"/>
    <property type="match status" value="1"/>
</dbReference>
<dbReference type="Gene3D" id="1.10.10.60">
    <property type="entry name" value="Homeodomain-like"/>
    <property type="match status" value="1"/>
</dbReference>
<proteinExistence type="inferred from homology"/>
<feature type="region of interest" description="Disordered" evidence="9">
    <location>
        <begin position="414"/>
        <end position="451"/>
    </location>
</feature>
<dbReference type="Pfam" id="PF16878">
    <property type="entry name" value="SIX1_SD"/>
    <property type="match status" value="1"/>
</dbReference>
<keyword evidence="5 7" id="KW-0371">Homeobox</keyword>
<evidence type="ECO:0000256" key="7">
    <source>
        <dbReference type="PROSITE-ProRule" id="PRU00108"/>
    </source>
</evidence>
<accession>A0A6A4WC69</accession>
<dbReference type="GO" id="GO:0000978">
    <property type="term" value="F:RNA polymerase II cis-regulatory region sequence-specific DNA binding"/>
    <property type="evidence" value="ECO:0007669"/>
    <property type="project" value="TreeGrafter"/>
</dbReference>
<dbReference type="SMART" id="SM00389">
    <property type="entry name" value="HOX"/>
    <property type="match status" value="1"/>
</dbReference>
<feature type="compositionally biased region" description="Low complexity" evidence="9">
    <location>
        <begin position="207"/>
        <end position="227"/>
    </location>
</feature>
<feature type="domain" description="Homeobox" evidence="10">
    <location>
        <begin position="377"/>
        <end position="428"/>
    </location>
</feature>
<comment type="subcellular location">
    <subcellularLocation>
        <location evidence="1 7 8">Nucleus</location>
    </subcellularLocation>
</comment>
<dbReference type="CDD" id="cd00086">
    <property type="entry name" value="homeodomain"/>
    <property type="match status" value="1"/>
</dbReference>
<dbReference type="AlphaFoldDB" id="A0A6A4WC69"/>
<feature type="region of interest" description="Disordered" evidence="9">
    <location>
        <begin position="203"/>
        <end position="241"/>
    </location>
</feature>
<evidence type="ECO:0000313" key="12">
    <source>
        <dbReference type="Proteomes" id="UP000440578"/>
    </source>
</evidence>
<comment type="caution">
    <text evidence="11">The sequence shown here is derived from an EMBL/GenBank/DDBJ whole genome shotgun (WGS) entry which is preliminary data.</text>
</comment>
<dbReference type="PANTHER" id="PTHR10390:SF44">
    <property type="entry name" value="SIX HOMEOBOX 4"/>
    <property type="match status" value="1"/>
</dbReference>
<evidence type="ECO:0000256" key="5">
    <source>
        <dbReference type="ARBA" id="ARBA00023155"/>
    </source>
</evidence>
<feature type="compositionally biased region" description="Basic and acidic residues" evidence="9">
    <location>
        <begin position="231"/>
        <end position="241"/>
    </location>
</feature>
<dbReference type="InterPro" id="IPR001356">
    <property type="entry name" value="HD"/>
</dbReference>
<evidence type="ECO:0000256" key="3">
    <source>
        <dbReference type="ARBA" id="ARBA00022473"/>
    </source>
</evidence>
<dbReference type="GO" id="GO:0005634">
    <property type="term" value="C:nucleus"/>
    <property type="evidence" value="ECO:0007669"/>
    <property type="project" value="UniProtKB-SubCell"/>
</dbReference>
<dbReference type="SUPFAM" id="SSF46689">
    <property type="entry name" value="Homeodomain-like"/>
    <property type="match status" value="1"/>
</dbReference>
<dbReference type="OrthoDB" id="3501850at2759"/>
<dbReference type="InterPro" id="IPR009057">
    <property type="entry name" value="Homeodomain-like_sf"/>
</dbReference>
<keyword evidence="3" id="KW-0217">Developmental protein</keyword>
<dbReference type="PROSITE" id="PS00027">
    <property type="entry name" value="HOMEOBOX_1"/>
    <property type="match status" value="1"/>
</dbReference>
<dbReference type="Pfam" id="PF00046">
    <property type="entry name" value="Homeodomain"/>
    <property type="match status" value="1"/>
</dbReference>
<reference evidence="11 12" key="1">
    <citation type="submission" date="2019-07" db="EMBL/GenBank/DDBJ databases">
        <title>Draft genome assembly of a fouling barnacle, Amphibalanus amphitrite (Darwin, 1854): The first reference genome for Thecostraca.</title>
        <authorList>
            <person name="Kim W."/>
        </authorList>
    </citation>
    <scope>NUCLEOTIDE SEQUENCE [LARGE SCALE GENOMIC DNA]</scope>
    <source>
        <strain evidence="11">SNU_AA5</strain>
        <tissue evidence="11">Soma without cirri and trophi</tissue>
    </source>
</reference>
<dbReference type="InterPro" id="IPR017970">
    <property type="entry name" value="Homeobox_CS"/>
</dbReference>
<feature type="DNA-binding region" description="Homeobox" evidence="7">
    <location>
        <begin position="379"/>
        <end position="429"/>
    </location>
</feature>
<gene>
    <name evidence="11" type="primary">six1b_2</name>
    <name evidence="11" type="ORF">FJT64_023040</name>
</gene>
<dbReference type="PROSITE" id="PS50071">
    <property type="entry name" value="HOMEOBOX_2"/>
    <property type="match status" value="1"/>
</dbReference>
<feature type="region of interest" description="Disordered" evidence="9">
    <location>
        <begin position="57"/>
        <end position="168"/>
    </location>
</feature>
<evidence type="ECO:0000256" key="1">
    <source>
        <dbReference type="ARBA" id="ARBA00004123"/>
    </source>
</evidence>
<dbReference type="FunFam" id="1.10.10.60:FF:000046">
    <property type="entry name" value="SIX homeobox 3"/>
    <property type="match status" value="1"/>
</dbReference>
<organism evidence="11 12">
    <name type="scientific">Amphibalanus amphitrite</name>
    <name type="common">Striped barnacle</name>
    <name type="synonym">Balanus amphitrite</name>
    <dbReference type="NCBI Taxonomy" id="1232801"/>
    <lineage>
        <taxon>Eukaryota</taxon>
        <taxon>Metazoa</taxon>
        <taxon>Ecdysozoa</taxon>
        <taxon>Arthropoda</taxon>
        <taxon>Crustacea</taxon>
        <taxon>Multicrustacea</taxon>
        <taxon>Cirripedia</taxon>
        <taxon>Thoracica</taxon>
        <taxon>Thoracicalcarea</taxon>
        <taxon>Balanomorpha</taxon>
        <taxon>Balanoidea</taxon>
        <taxon>Balanidae</taxon>
        <taxon>Amphibalaninae</taxon>
        <taxon>Amphibalanus</taxon>
    </lineage>
</organism>
<protein>
    <submittedName>
        <fullName evidence="11">Homeobox protein six1b</fullName>
    </submittedName>
</protein>
<feature type="compositionally biased region" description="Polar residues" evidence="9">
    <location>
        <begin position="80"/>
        <end position="96"/>
    </location>
</feature>
<dbReference type="GO" id="GO:0000981">
    <property type="term" value="F:DNA-binding transcription factor activity, RNA polymerase II-specific"/>
    <property type="evidence" value="ECO:0007669"/>
    <property type="project" value="InterPro"/>
</dbReference>
<evidence type="ECO:0000256" key="9">
    <source>
        <dbReference type="SAM" id="MobiDB-lite"/>
    </source>
</evidence>
<evidence type="ECO:0000256" key="4">
    <source>
        <dbReference type="ARBA" id="ARBA00023125"/>
    </source>
</evidence>
<name>A0A6A4WC69_AMPAM</name>